<dbReference type="Pfam" id="PF25601">
    <property type="entry name" value="AAA_lid_14"/>
    <property type="match status" value="1"/>
</dbReference>
<dbReference type="PANTHER" id="PTHR32071:SF123">
    <property type="entry name" value="DNA-BINDING TRANSCRIPTIONAL ACTIVATOR HYFR-RELATED"/>
    <property type="match status" value="1"/>
</dbReference>
<dbReference type="Pfam" id="PF00072">
    <property type="entry name" value="Response_reg"/>
    <property type="match status" value="1"/>
</dbReference>
<dbReference type="GO" id="GO:0000160">
    <property type="term" value="P:phosphorelay signal transduction system"/>
    <property type="evidence" value="ECO:0007669"/>
    <property type="project" value="InterPro"/>
</dbReference>
<dbReference type="Gene3D" id="3.40.50.2300">
    <property type="match status" value="1"/>
</dbReference>
<evidence type="ECO:0000313" key="9">
    <source>
        <dbReference type="EMBL" id="CAA9276259.1"/>
    </source>
</evidence>
<dbReference type="InterPro" id="IPR025944">
    <property type="entry name" value="Sigma_54_int_dom_CS"/>
</dbReference>
<keyword evidence="1" id="KW-0547">Nucleotide-binding</keyword>
<dbReference type="GO" id="GO:0003677">
    <property type="term" value="F:DNA binding"/>
    <property type="evidence" value="ECO:0007669"/>
    <property type="project" value="UniProtKB-KW"/>
</dbReference>
<keyword evidence="3" id="KW-0805">Transcription regulation</keyword>
<dbReference type="AlphaFoldDB" id="A0A6J4JER4"/>
<evidence type="ECO:0000259" key="8">
    <source>
        <dbReference type="PROSITE" id="PS50110"/>
    </source>
</evidence>
<dbReference type="GO" id="GO:0006355">
    <property type="term" value="P:regulation of DNA-templated transcription"/>
    <property type="evidence" value="ECO:0007669"/>
    <property type="project" value="InterPro"/>
</dbReference>
<dbReference type="PROSITE" id="PS00676">
    <property type="entry name" value="SIGMA54_INTERACT_2"/>
    <property type="match status" value="1"/>
</dbReference>
<dbReference type="SMART" id="SM00382">
    <property type="entry name" value="AAA"/>
    <property type="match status" value="1"/>
</dbReference>
<keyword evidence="2" id="KW-0067">ATP-binding</keyword>
<dbReference type="Gene3D" id="1.10.10.60">
    <property type="entry name" value="Homeodomain-like"/>
    <property type="match status" value="1"/>
</dbReference>
<feature type="modified residue" description="4-aspartylphosphate" evidence="6">
    <location>
        <position position="70"/>
    </location>
</feature>
<dbReference type="InterPro" id="IPR011006">
    <property type="entry name" value="CheY-like_superfamily"/>
</dbReference>
<evidence type="ECO:0000256" key="1">
    <source>
        <dbReference type="ARBA" id="ARBA00022741"/>
    </source>
</evidence>
<dbReference type="EMBL" id="CADCTQ010000286">
    <property type="protein sequence ID" value="CAA9276259.1"/>
    <property type="molecule type" value="Genomic_DNA"/>
</dbReference>
<dbReference type="InterPro" id="IPR029016">
    <property type="entry name" value="GAF-like_dom_sf"/>
</dbReference>
<dbReference type="SUPFAM" id="SSF52172">
    <property type="entry name" value="CheY-like"/>
    <property type="match status" value="1"/>
</dbReference>
<proteinExistence type="predicted"/>
<dbReference type="Gene3D" id="3.30.450.40">
    <property type="match status" value="1"/>
</dbReference>
<keyword evidence="6" id="KW-0597">Phosphoprotein</keyword>
<keyword evidence="5" id="KW-0804">Transcription</keyword>
<evidence type="ECO:0000256" key="5">
    <source>
        <dbReference type="ARBA" id="ARBA00023163"/>
    </source>
</evidence>
<dbReference type="PROSITE" id="PS00675">
    <property type="entry name" value="SIGMA54_INTERACT_1"/>
    <property type="match status" value="1"/>
</dbReference>
<evidence type="ECO:0000256" key="2">
    <source>
        <dbReference type="ARBA" id="ARBA00022840"/>
    </source>
</evidence>
<dbReference type="SUPFAM" id="SSF52540">
    <property type="entry name" value="P-loop containing nucleoside triphosphate hydrolases"/>
    <property type="match status" value="1"/>
</dbReference>
<dbReference type="InterPro" id="IPR003593">
    <property type="entry name" value="AAA+_ATPase"/>
</dbReference>
<dbReference type="PROSITE" id="PS50110">
    <property type="entry name" value="RESPONSE_REGULATORY"/>
    <property type="match status" value="1"/>
</dbReference>
<dbReference type="GO" id="GO:0005524">
    <property type="term" value="F:ATP binding"/>
    <property type="evidence" value="ECO:0007669"/>
    <property type="project" value="UniProtKB-KW"/>
</dbReference>
<dbReference type="PROSITE" id="PS50045">
    <property type="entry name" value="SIGMA54_INTERACT_4"/>
    <property type="match status" value="1"/>
</dbReference>
<dbReference type="InterPro" id="IPR001789">
    <property type="entry name" value="Sig_transdc_resp-reg_receiver"/>
</dbReference>
<reference evidence="9" key="1">
    <citation type="submission" date="2020-02" db="EMBL/GenBank/DDBJ databases">
        <authorList>
            <person name="Meier V. D."/>
        </authorList>
    </citation>
    <scope>NUCLEOTIDE SEQUENCE</scope>
    <source>
        <strain evidence="9">AVDCRST_MAG56</strain>
    </source>
</reference>
<dbReference type="Gene3D" id="1.10.8.60">
    <property type="match status" value="1"/>
</dbReference>
<sequence length="671" mass="76027">MQPKPNSVKTQTPAVEIGGRILIVEDEYVVANDLQFILENAGYSVVGIAASVSEALECIAAQKPDVVLLDIFLQGKRTGMDLAGELTQAGIPFIYLSANSNQSVLEQAKATQPYGFIVKPFREKDLLITLQMILYRHAHRIELRLRQEQTLQIALTDTLSREGDWEERLLEVTRLLQPHIPSDFLIMGLENDKDLDAFRSCSFYRTGPDEYQVIKVENFLQMTGLTLDKYQQIRNGLDYGLEAVYNGADFEAACRRNPLKAVIANTFRLQSNLIMPLRTAQNGTFFLSFYSRRPDTYTPEHLQLMERLRASLTLTIDRQLAFDKIERLSDRLRQENTYLQEESKTTANFEEIIGTSPTLLRVFNQVSQVAAADTSVLVLGESGTGKELIARAVHNLSLRRGKLLVKVNCAALPANLIESELFGHEKGAFTGATERRIGKFELAHGGTIFLDEIGEMPLELQAKLLRVLQEKEIERLGGKGTITTDVRIVAATNRDLEKEVTEGRFRLDLYYRLSVFPISLPALRERTEDIPLLAHFFGQKFSRKMGKPYHGIHEAAVQELLQYDWPGNIRELENVIEQAVIINDRHSPLEWGRPLVNKFVRQPVAREPVPPSLSQTLTDIKQLQQETEREYLLTILQKARWRIRGKGGAAELLNMKPTTLESRMQKLGISK</sequence>
<dbReference type="Pfam" id="PF00158">
    <property type="entry name" value="Sigma54_activat"/>
    <property type="match status" value="1"/>
</dbReference>
<dbReference type="SMART" id="SM00448">
    <property type="entry name" value="REC"/>
    <property type="match status" value="1"/>
</dbReference>
<evidence type="ECO:0000259" key="7">
    <source>
        <dbReference type="PROSITE" id="PS50045"/>
    </source>
</evidence>
<dbReference type="InterPro" id="IPR025662">
    <property type="entry name" value="Sigma_54_int_dom_ATP-bd_1"/>
</dbReference>
<dbReference type="SUPFAM" id="SSF55781">
    <property type="entry name" value="GAF domain-like"/>
    <property type="match status" value="1"/>
</dbReference>
<protein>
    <submittedName>
        <fullName evidence="9">Formate hydrogenlyase transcriptional activator</fullName>
    </submittedName>
</protein>
<keyword evidence="9" id="KW-0456">Lyase</keyword>
<organism evidence="9">
    <name type="scientific">uncultured Cytophagales bacterium</name>
    <dbReference type="NCBI Taxonomy" id="158755"/>
    <lineage>
        <taxon>Bacteria</taxon>
        <taxon>Pseudomonadati</taxon>
        <taxon>Bacteroidota</taxon>
        <taxon>Sphingobacteriia</taxon>
        <taxon>Sphingobacteriales</taxon>
        <taxon>environmental samples</taxon>
    </lineage>
</organism>
<evidence type="ECO:0000256" key="6">
    <source>
        <dbReference type="PROSITE-ProRule" id="PRU00169"/>
    </source>
</evidence>
<dbReference type="InterPro" id="IPR025943">
    <property type="entry name" value="Sigma_54_int_dom_ATP-bd_2"/>
</dbReference>
<dbReference type="PROSITE" id="PS00688">
    <property type="entry name" value="SIGMA54_INTERACT_3"/>
    <property type="match status" value="1"/>
</dbReference>
<dbReference type="InterPro" id="IPR002078">
    <property type="entry name" value="Sigma_54_int"/>
</dbReference>
<dbReference type="InterPro" id="IPR027417">
    <property type="entry name" value="P-loop_NTPase"/>
</dbReference>
<dbReference type="PANTHER" id="PTHR32071">
    <property type="entry name" value="TRANSCRIPTIONAL REGULATORY PROTEIN"/>
    <property type="match status" value="1"/>
</dbReference>
<dbReference type="CDD" id="cd17534">
    <property type="entry name" value="REC_DC-like"/>
    <property type="match status" value="1"/>
</dbReference>
<evidence type="ECO:0000256" key="3">
    <source>
        <dbReference type="ARBA" id="ARBA00023015"/>
    </source>
</evidence>
<accession>A0A6J4JER4</accession>
<feature type="domain" description="Sigma-54 factor interaction" evidence="7">
    <location>
        <begin position="352"/>
        <end position="581"/>
    </location>
</feature>
<dbReference type="Gene3D" id="3.40.50.300">
    <property type="entry name" value="P-loop containing nucleotide triphosphate hydrolases"/>
    <property type="match status" value="1"/>
</dbReference>
<name>A0A6J4JER4_9SPHI</name>
<gene>
    <name evidence="9" type="ORF">AVDCRST_MAG56-3402</name>
</gene>
<keyword evidence="4" id="KW-0238">DNA-binding</keyword>
<dbReference type="GO" id="GO:0016829">
    <property type="term" value="F:lyase activity"/>
    <property type="evidence" value="ECO:0007669"/>
    <property type="project" value="UniProtKB-KW"/>
</dbReference>
<dbReference type="InterPro" id="IPR058031">
    <property type="entry name" value="AAA_lid_NorR"/>
</dbReference>
<dbReference type="FunFam" id="3.40.50.300:FF:000006">
    <property type="entry name" value="DNA-binding transcriptional regulator NtrC"/>
    <property type="match status" value="1"/>
</dbReference>
<dbReference type="CDD" id="cd00009">
    <property type="entry name" value="AAA"/>
    <property type="match status" value="1"/>
</dbReference>
<feature type="domain" description="Response regulatory" evidence="8">
    <location>
        <begin position="20"/>
        <end position="134"/>
    </location>
</feature>
<evidence type="ECO:0000256" key="4">
    <source>
        <dbReference type="ARBA" id="ARBA00023125"/>
    </source>
</evidence>